<accession>A0A164QS13</accession>
<name>A0A164QS13_9AGAM</name>
<reference evidence="1 2" key="1">
    <citation type="journal article" date="2016" name="Mol. Biol. Evol.">
        <title>Comparative Genomics of Early-Diverging Mushroom-Forming Fungi Provides Insights into the Origins of Lignocellulose Decay Capabilities.</title>
        <authorList>
            <person name="Nagy L.G."/>
            <person name="Riley R."/>
            <person name="Tritt A."/>
            <person name="Adam C."/>
            <person name="Daum C."/>
            <person name="Floudas D."/>
            <person name="Sun H."/>
            <person name="Yadav J.S."/>
            <person name="Pangilinan J."/>
            <person name="Larsson K.H."/>
            <person name="Matsuura K."/>
            <person name="Barry K."/>
            <person name="Labutti K."/>
            <person name="Kuo R."/>
            <person name="Ohm R.A."/>
            <person name="Bhattacharya S.S."/>
            <person name="Shirouzu T."/>
            <person name="Yoshinaga Y."/>
            <person name="Martin F.M."/>
            <person name="Grigoriev I.V."/>
            <person name="Hibbett D.S."/>
        </authorList>
    </citation>
    <scope>NUCLEOTIDE SEQUENCE [LARGE SCALE GENOMIC DNA]</scope>
    <source>
        <strain evidence="1 2">HHB9708</strain>
    </source>
</reference>
<dbReference type="OrthoDB" id="3041043at2759"/>
<evidence type="ECO:0000313" key="2">
    <source>
        <dbReference type="Proteomes" id="UP000076722"/>
    </source>
</evidence>
<organism evidence="1 2">
    <name type="scientific">Sistotremastrum niveocremeum HHB9708</name>
    <dbReference type="NCBI Taxonomy" id="1314777"/>
    <lineage>
        <taxon>Eukaryota</taxon>
        <taxon>Fungi</taxon>
        <taxon>Dikarya</taxon>
        <taxon>Basidiomycota</taxon>
        <taxon>Agaricomycotina</taxon>
        <taxon>Agaricomycetes</taxon>
        <taxon>Sistotremastrales</taxon>
        <taxon>Sistotremastraceae</taxon>
        <taxon>Sertulicium</taxon>
        <taxon>Sertulicium niveocremeum</taxon>
    </lineage>
</organism>
<gene>
    <name evidence="1" type="ORF">SISNIDRAFT_488774</name>
</gene>
<proteinExistence type="predicted"/>
<dbReference type="Proteomes" id="UP000076722">
    <property type="component" value="Unassembled WGS sequence"/>
</dbReference>
<dbReference type="AlphaFoldDB" id="A0A164QS13"/>
<dbReference type="EMBL" id="KV419424">
    <property type="protein sequence ID" value="KZS89911.1"/>
    <property type="molecule type" value="Genomic_DNA"/>
</dbReference>
<evidence type="ECO:0000313" key="1">
    <source>
        <dbReference type="EMBL" id="KZS89911.1"/>
    </source>
</evidence>
<sequence length="376" mass="43298">MSNYFVFSFGLASPPSSPMALNARTTLLYSTDVLFQFLPFRELMILSSFSINLKHRIQIFLLTRFRTTFNNFIGDFDNFRTFWRTQNILLSGSAVLHFISQDTNWYPHDLDFIVGRGNSDPLLEQLRVRGFTAYRKLFNKGPFFAATQYLLSHNIYAVHRLTHTDAGHVPQTFDIIESTLSDPIETLIFFHSTQVMNFMTADALTILYPDLTLEHMGIVRDDDRDITHLVQKYEERGFEIFYSASDFKTTYSACPLLLRCVGDNQTLYYEFQGTSSNEHGLHYPTMLPHIWHFWQLLECSYPFCRNCSFRNMKALMDRDHSPFEAPACSNISNSVFHDLHPPPAFHASSKTMLSTTASCPSFTSTIACVSQHTILL</sequence>
<keyword evidence="2" id="KW-1185">Reference proteome</keyword>
<protein>
    <submittedName>
        <fullName evidence="1">Uncharacterized protein</fullName>
    </submittedName>
</protein>